<sequence length="335" mass="37886">MSHTLTIYTKSPTSFLLGISRFISPTLIPEGLYERSISIFIYKNEKDLKEKLNGAFASQNEKKIHFSSELEVSIETEDKKIPPYMGKCLVEILPQQLGITKLTVADKLVSASQRNQLAPITEIAEQKQRQVSLRMRNGILTGIGLFVFAATVMATIGMPLAFSLMLKNTLTVGMISGVISHIRNIYLDSTQYYYQKNGKLKSISNVAEKHAFHIGEQAKNWKGYFTSYGRLSTYTHPIAFAAGMMHGINKLPAQDTSNDKYKIIRVYGTDSIDLVKIDNRIKRGGYIMQSCPTQEDISIPMQHFDEIFAKLIKEPRFSQYNQHLFPKNTKTTARP</sequence>
<dbReference type="AlphaFoldDB" id="A0A0Q9Z2X7"/>
<feature type="transmembrane region" description="Helical" evidence="1">
    <location>
        <begin position="139"/>
        <end position="162"/>
    </location>
</feature>
<gene>
    <name evidence="2" type="ORF">HT99x_00344</name>
    <name evidence="3" type="ORF">HT99x_010375</name>
</gene>
<keyword evidence="1" id="KW-1133">Transmembrane helix</keyword>
<reference evidence="3" key="3">
    <citation type="submission" date="2021-06" db="EMBL/GenBank/DDBJ databases">
        <title>Genomic Description and Analysis of Intracellular Bacteria, Candidatus Berkiella cookevillensis and Candidatus Berkiella aquae.</title>
        <authorList>
            <person name="Kidane D.T."/>
            <person name="Mehari Y.T."/>
            <person name="Rice F.C."/>
            <person name="Arivett B.A."/>
            <person name="Farone A.L."/>
            <person name="Berk S.G."/>
            <person name="Farone M.B."/>
        </authorList>
    </citation>
    <scope>NUCLEOTIDE SEQUENCE</scope>
    <source>
        <strain evidence="3">HT99</strain>
    </source>
</reference>
<evidence type="ECO:0000256" key="1">
    <source>
        <dbReference type="SAM" id="Phobius"/>
    </source>
</evidence>
<proteinExistence type="predicted"/>
<dbReference type="EMBL" id="LKAJ01000001">
    <property type="protein sequence ID" value="KRG22803.1"/>
    <property type="molecule type" value="Genomic_DNA"/>
</dbReference>
<dbReference type="RefSeq" id="WP_075064981.1">
    <property type="nucleotide sequence ID" value="NZ_LKAJ02000001.1"/>
</dbReference>
<reference evidence="3" key="2">
    <citation type="journal article" date="2016" name="Genome Announc.">
        <title>Draft Genome Sequences of Two Novel Amoeba-Resistant Intranuclear Bacteria, 'Candidatus Berkiella cookevillensis' and 'Candidatus Berkiella aquae'.</title>
        <authorList>
            <person name="Mehari Y.T."/>
            <person name="Arivett B.A."/>
            <person name="Farone A.L."/>
            <person name="Gunderson J.H."/>
            <person name="Farone M.B."/>
        </authorList>
    </citation>
    <scope>NUCLEOTIDE SEQUENCE</scope>
    <source>
        <strain evidence="3">HT99</strain>
    </source>
</reference>
<keyword evidence="1" id="KW-0472">Membrane</keyword>
<dbReference type="OrthoDB" id="9810361at2"/>
<dbReference type="EMBL" id="LKAJ02000001">
    <property type="protein sequence ID" value="MCS5711837.1"/>
    <property type="molecule type" value="Genomic_DNA"/>
</dbReference>
<evidence type="ECO:0000313" key="4">
    <source>
        <dbReference type="Proteomes" id="UP000051497"/>
    </source>
</evidence>
<comment type="caution">
    <text evidence="2">The sequence shown here is derived from an EMBL/GenBank/DDBJ whole genome shotgun (WGS) entry which is preliminary data.</text>
</comment>
<name>A0A0Q9Z2X7_9GAMM</name>
<organism evidence="2">
    <name type="scientific">Candidatus Berkiella aquae</name>
    <dbReference type="NCBI Taxonomy" id="295108"/>
    <lineage>
        <taxon>Bacteria</taxon>
        <taxon>Pseudomonadati</taxon>
        <taxon>Pseudomonadota</taxon>
        <taxon>Gammaproteobacteria</taxon>
        <taxon>Candidatus Berkiellales</taxon>
        <taxon>Candidatus Berkiellaceae</taxon>
        <taxon>Candidatus Berkiella</taxon>
    </lineage>
</organism>
<dbReference type="STRING" id="295108.HT99x_00344"/>
<feature type="transmembrane region" description="Helical" evidence="1">
    <location>
        <begin position="168"/>
        <end position="186"/>
    </location>
</feature>
<evidence type="ECO:0000313" key="3">
    <source>
        <dbReference type="EMBL" id="MCS5711837.1"/>
    </source>
</evidence>
<reference evidence="2" key="1">
    <citation type="submission" date="2015-09" db="EMBL/GenBank/DDBJ databases">
        <title>Draft Genome Sequences of Two Novel Amoeba-resistant Intranuclear Bacteria, Candidatus Berkiella cookevillensis and Candidatus Berkiella aquae.</title>
        <authorList>
            <person name="Mehari Y.T."/>
            <person name="Arivett B.A."/>
            <person name="Farone A.L."/>
            <person name="Gunderson J.H."/>
            <person name="Farone M.B."/>
        </authorList>
    </citation>
    <scope>NUCLEOTIDE SEQUENCE [LARGE SCALE GENOMIC DNA]</scope>
    <source>
        <strain evidence="2">HT99</strain>
    </source>
</reference>
<keyword evidence="1" id="KW-0812">Transmembrane</keyword>
<evidence type="ECO:0000313" key="2">
    <source>
        <dbReference type="EMBL" id="KRG22803.1"/>
    </source>
</evidence>
<accession>A0A0Q9Z2X7</accession>
<dbReference type="Proteomes" id="UP000051497">
    <property type="component" value="Unassembled WGS sequence"/>
</dbReference>
<protein>
    <submittedName>
        <fullName evidence="2">Uncharacterized protein</fullName>
    </submittedName>
</protein>
<keyword evidence="4" id="KW-1185">Reference proteome</keyword>